<evidence type="ECO:0000256" key="2">
    <source>
        <dbReference type="ARBA" id="ARBA00022448"/>
    </source>
</evidence>
<evidence type="ECO:0000256" key="4">
    <source>
        <dbReference type="ARBA" id="ARBA00022519"/>
    </source>
</evidence>
<dbReference type="GO" id="GO:0015740">
    <property type="term" value="P:C4-dicarboxylate transport"/>
    <property type="evidence" value="ECO:0007669"/>
    <property type="project" value="TreeGrafter"/>
</dbReference>
<evidence type="ECO:0000256" key="6">
    <source>
        <dbReference type="ARBA" id="ARBA00022989"/>
    </source>
</evidence>
<dbReference type="Proteomes" id="UP000283880">
    <property type="component" value="Unassembled WGS sequence"/>
</dbReference>
<dbReference type="AlphaFoldDB" id="A0A413FGP3"/>
<feature type="transmembrane region" description="Helical" evidence="9">
    <location>
        <begin position="147"/>
        <end position="169"/>
    </location>
</feature>
<proteinExistence type="inferred from homology"/>
<evidence type="ECO:0000256" key="7">
    <source>
        <dbReference type="ARBA" id="ARBA00023136"/>
    </source>
</evidence>
<gene>
    <name evidence="11" type="ORF">DWV29_09600</name>
</gene>
<evidence type="ECO:0000259" key="10">
    <source>
        <dbReference type="Pfam" id="PF04290"/>
    </source>
</evidence>
<feature type="transmembrane region" description="Helical" evidence="9">
    <location>
        <begin position="108"/>
        <end position="127"/>
    </location>
</feature>
<dbReference type="PANTHER" id="PTHR35011:SF2">
    <property type="entry name" value="2,3-DIKETO-L-GULONATE TRAP TRANSPORTER SMALL PERMEASE PROTEIN YIAM"/>
    <property type="match status" value="1"/>
</dbReference>
<dbReference type="OrthoDB" id="45144at2"/>
<keyword evidence="4" id="KW-0997">Cell inner membrane</keyword>
<reference evidence="11 12" key="1">
    <citation type="submission" date="2018-08" db="EMBL/GenBank/DDBJ databases">
        <title>A genome reference for cultivated species of the human gut microbiota.</title>
        <authorList>
            <person name="Zou Y."/>
            <person name="Xue W."/>
            <person name="Luo G."/>
        </authorList>
    </citation>
    <scope>NUCLEOTIDE SEQUENCE [LARGE SCALE GENOMIC DNA]</scope>
    <source>
        <strain evidence="11 12">AF04-15</strain>
    </source>
</reference>
<evidence type="ECO:0000256" key="8">
    <source>
        <dbReference type="ARBA" id="ARBA00038436"/>
    </source>
</evidence>
<organism evidence="11 12">
    <name type="scientific">Enterocloster asparagiformis</name>
    <dbReference type="NCBI Taxonomy" id="333367"/>
    <lineage>
        <taxon>Bacteria</taxon>
        <taxon>Bacillati</taxon>
        <taxon>Bacillota</taxon>
        <taxon>Clostridia</taxon>
        <taxon>Lachnospirales</taxon>
        <taxon>Lachnospiraceae</taxon>
        <taxon>Enterocloster</taxon>
    </lineage>
</organism>
<evidence type="ECO:0000256" key="5">
    <source>
        <dbReference type="ARBA" id="ARBA00022692"/>
    </source>
</evidence>
<protein>
    <submittedName>
        <fullName evidence="11">TRAP transporter small permease</fullName>
    </submittedName>
</protein>
<comment type="caution">
    <text evidence="11">The sequence shown here is derived from an EMBL/GenBank/DDBJ whole genome shotgun (WGS) entry which is preliminary data.</text>
</comment>
<keyword evidence="7 9" id="KW-0472">Membrane</keyword>
<dbReference type="GO" id="GO:0022857">
    <property type="term" value="F:transmembrane transporter activity"/>
    <property type="evidence" value="ECO:0007669"/>
    <property type="project" value="TreeGrafter"/>
</dbReference>
<evidence type="ECO:0000256" key="3">
    <source>
        <dbReference type="ARBA" id="ARBA00022475"/>
    </source>
</evidence>
<dbReference type="GO" id="GO:0005886">
    <property type="term" value="C:plasma membrane"/>
    <property type="evidence" value="ECO:0007669"/>
    <property type="project" value="UniProtKB-SubCell"/>
</dbReference>
<dbReference type="PANTHER" id="PTHR35011">
    <property type="entry name" value="2,3-DIKETO-L-GULONATE TRAP TRANSPORTER SMALL PERMEASE PROTEIN YIAM"/>
    <property type="match status" value="1"/>
</dbReference>
<dbReference type="EMBL" id="QSBM01000006">
    <property type="protein sequence ID" value="RGX29951.1"/>
    <property type="molecule type" value="Genomic_DNA"/>
</dbReference>
<dbReference type="Pfam" id="PF04290">
    <property type="entry name" value="DctQ"/>
    <property type="match status" value="1"/>
</dbReference>
<comment type="similarity">
    <text evidence="8">Belongs to the TRAP transporter small permease family.</text>
</comment>
<feature type="transmembrane region" description="Helical" evidence="9">
    <location>
        <begin position="69"/>
        <end position="87"/>
    </location>
</feature>
<sequence length="192" mass="21712">MHIIVRRVVMCMDCPTRRRGFMKTKLKVIFLNLDLVLTSAVLTVLVGLTCISVFSRYIFFHPIVWLEEVQLWCMVWLVYLGAGAVYRNGGHIAIEILVESFPKKVQRIIAAAVNVLMVFILLFLMVQGGRLVGQMLNTGRATSYTKVPYALIYSAVPVGCFLMICNMLAELYQLWKGGSDEDTADRERGQDV</sequence>
<keyword evidence="5 9" id="KW-0812">Transmembrane</keyword>
<keyword evidence="6 9" id="KW-1133">Transmembrane helix</keyword>
<keyword evidence="3" id="KW-1003">Cell membrane</keyword>
<evidence type="ECO:0000313" key="12">
    <source>
        <dbReference type="Proteomes" id="UP000283880"/>
    </source>
</evidence>
<evidence type="ECO:0000256" key="9">
    <source>
        <dbReference type="SAM" id="Phobius"/>
    </source>
</evidence>
<comment type="subcellular location">
    <subcellularLocation>
        <location evidence="1">Cell inner membrane</location>
        <topology evidence="1">Multi-pass membrane protein</topology>
    </subcellularLocation>
</comment>
<dbReference type="InterPro" id="IPR007387">
    <property type="entry name" value="TRAP_DctQ"/>
</dbReference>
<keyword evidence="2" id="KW-0813">Transport</keyword>
<feature type="transmembrane region" description="Helical" evidence="9">
    <location>
        <begin position="28"/>
        <end position="57"/>
    </location>
</feature>
<feature type="domain" description="Tripartite ATP-independent periplasmic transporters DctQ component" evidence="10">
    <location>
        <begin position="45"/>
        <end position="176"/>
    </location>
</feature>
<accession>A0A413FGP3</accession>
<name>A0A413FGP3_9FIRM</name>
<evidence type="ECO:0000256" key="1">
    <source>
        <dbReference type="ARBA" id="ARBA00004429"/>
    </source>
</evidence>
<evidence type="ECO:0000313" key="11">
    <source>
        <dbReference type="EMBL" id="RGX29951.1"/>
    </source>
</evidence>
<dbReference type="InterPro" id="IPR055348">
    <property type="entry name" value="DctQ"/>
</dbReference>